<dbReference type="Proteomes" id="UP001230328">
    <property type="component" value="Unassembled WGS sequence"/>
</dbReference>
<proteinExistence type="predicted"/>
<dbReference type="EMBL" id="JAUSZI010000001">
    <property type="protein sequence ID" value="MDQ1022476.1"/>
    <property type="molecule type" value="Genomic_DNA"/>
</dbReference>
<reference evidence="2 3" key="1">
    <citation type="submission" date="2023-07" db="EMBL/GenBank/DDBJ databases">
        <title>Comparative genomics of wheat-associated soil bacteria to identify genetic determinants of phenazine resistance.</title>
        <authorList>
            <person name="Mouncey N."/>
        </authorList>
    </citation>
    <scope>NUCLEOTIDE SEQUENCE [LARGE SCALE GENOMIC DNA]</scope>
    <source>
        <strain evidence="2 3">V2I4</strain>
    </source>
</reference>
<evidence type="ECO:0000313" key="2">
    <source>
        <dbReference type="EMBL" id="MDQ1022476.1"/>
    </source>
</evidence>
<gene>
    <name evidence="2" type="ORF">QF035_000058</name>
</gene>
<protein>
    <submittedName>
        <fullName evidence="2">Uncharacterized protein</fullName>
    </submittedName>
</protein>
<sequence>MTTTPAMPTARKRRRKTRTKQVSHRPPIVASTLKANEIDLCPGKEHLVCPDCSTWCPITGVLGKTPKLVPHHIERFKTPNPRRCSGSNRLVDLNIEVSEWRTELVEANPSTKSRRTNRVNRKPSTATAPPVSRFRNAPRQSEFLLSSLLEAARTAVARHHTSCPVCRKGGRCETGGELELWQAEIQASVQFDREQRQRSERLVRDLTAKRAGDWAAVATTVQRTAVQRLRDELTATLRQLGTPLDRFERAELDSRVIALTRALYHPQPRK</sequence>
<accession>A0ABU0SG01</accession>
<comment type="caution">
    <text evidence="2">The sequence shown here is derived from an EMBL/GenBank/DDBJ whole genome shotgun (WGS) entry which is preliminary data.</text>
</comment>
<feature type="compositionally biased region" description="Basic residues" evidence="1">
    <location>
        <begin position="10"/>
        <end position="23"/>
    </location>
</feature>
<evidence type="ECO:0000313" key="3">
    <source>
        <dbReference type="Proteomes" id="UP001230328"/>
    </source>
</evidence>
<evidence type="ECO:0000256" key="1">
    <source>
        <dbReference type="SAM" id="MobiDB-lite"/>
    </source>
</evidence>
<organism evidence="2 3">
    <name type="scientific">Streptomyces umbrinus</name>
    <dbReference type="NCBI Taxonomy" id="67370"/>
    <lineage>
        <taxon>Bacteria</taxon>
        <taxon>Bacillati</taxon>
        <taxon>Actinomycetota</taxon>
        <taxon>Actinomycetes</taxon>
        <taxon>Kitasatosporales</taxon>
        <taxon>Streptomycetaceae</taxon>
        <taxon>Streptomyces</taxon>
        <taxon>Streptomyces phaeochromogenes group</taxon>
    </lineage>
</organism>
<name>A0ABU0SG01_9ACTN</name>
<feature type="region of interest" description="Disordered" evidence="1">
    <location>
        <begin position="108"/>
        <end position="133"/>
    </location>
</feature>
<feature type="compositionally biased region" description="Basic residues" evidence="1">
    <location>
        <begin position="112"/>
        <end position="121"/>
    </location>
</feature>
<keyword evidence="3" id="KW-1185">Reference proteome</keyword>
<dbReference type="RefSeq" id="WP_307517339.1">
    <property type="nucleotide sequence ID" value="NZ_JAUSZI010000001.1"/>
</dbReference>
<feature type="region of interest" description="Disordered" evidence="1">
    <location>
        <begin position="1"/>
        <end position="25"/>
    </location>
</feature>